<feature type="non-terminal residue" evidence="2">
    <location>
        <position position="1"/>
    </location>
</feature>
<evidence type="ECO:0000313" key="3">
    <source>
        <dbReference type="Proteomes" id="UP001177140"/>
    </source>
</evidence>
<dbReference type="GO" id="GO:0080188">
    <property type="term" value="P:gene silencing by siRNA-directed DNA methylation"/>
    <property type="evidence" value="ECO:0007669"/>
    <property type="project" value="InterPro"/>
</dbReference>
<dbReference type="PANTHER" id="PTHR21596">
    <property type="entry name" value="RIBONUCLEASE P SUBUNIT P38"/>
    <property type="match status" value="1"/>
</dbReference>
<protein>
    <recommendedName>
        <fullName evidence="1">Factor of DNA methylation 1-5/IDN2 domain-containing protein</fullName>
    </recommendedName>
</protein>
<dbReference type="Proteomes" id="UP001177140">
    <property type="component" value="Unassembled WGS sequence"/>
</dbReference>
<dbReference type="EMBL" id="JAJJMA010315330">
    <property type="protein sequence ID" value="MCL7049382.1"/>
    <property type="molecule type" value="Genomic_DNA"/>
</dbReference>
<dbReference type="InterPro" id="IPR045177">
    <property type="entry name" value="FDM1-5/IDN2"/>
</dbReference>
<evidence type="ECO:0000313" key="2">
    <source>
        <dbReference type="EMBL" id="MCL7049382.1"/>
    </source>
</evidence>
<feature type="non-terminal residue" evidence="2">
    <location>
        <position position="68"/>
    </location>
</feature>
<comment type="caution">
    <text evidence="2">The sequence shown here is derived from an EMBL/GenBank/DDBJ whole genome shotgun (WGS) entry which is preliminary data.</text>
</comment>
<gene>
    <name evidence="2" type="ORF">MKW94_028199</name>
</gene>
<evidence type="ECO:0000259" key="1">
    <source>
        <dbReference type="Pfam" id="PF03469"/>
    </source>
</evidence>
<reference evidence="2" key="1">
    <citation type="submission" date="2022-03" db="EMBL/GenBank/DDBJ databases">
        <title>A functionally conserved STORR gene fusion in Papaver species that diverged 16.8 million years ago.</title>
        <authorList>
            <person name="Catania T."/>
        </authorList>
    </citation>
    <scope>NUCLEOTIDE SEQUENCE</scope>
    <source>
        <strain evidence="2">S-191538</strain>
    </source>
</reference>
<organism evidence="2 3">
    <name type="scientific">Papaver nudicaule</name>
    <name type="common">Iceland poppy</name>
    <dbReference type="NCBI Taxonomy" id="74823"/>
    <lineage>
        <taxon>Eukaryota</taxon>
        <taxon>Viridiplantae</taxon>
        <taxon>Streptophyta</taxon>
        <taxon>Embryophyta</taxon>
        <taxon>Tracheophyta</taxon>
        <taxon>Spermatophyta</taxon>
        <taxon>Magnoliopsida</taxon>
        <taxon>Ranunculales</taxon>
        <taxon>Papaveraceae</taxon>
        <taxon>Papaveroideae</taxon>
        <taxon>Papaver</taxon>
    </lineage>
</organism>
<sequence>GLRDMSGRALIGVKRIGELDPKPFHEAWKKKYGSDSVQAALMCTAWEETLRDPDWHPYKIIEVGNSHQ</sequence>
<dbReference type="InterPro" id="IPR005379">
    <property type="entry name" value="FDM1-5/IDN2_XH"/>
</dbReference>
<accession>A0AA41VXT7</accession>
<name>A0AA41VXT7_PAPNU</name>
<proteinExistence type="predicted"/>
<feature type="domain" description="Factor of DNA methylation 1-5/IDN2" evidence="1">
    <location>
        <begin position="14"/>
        <end position="67"/>
    </location>
</feature>
<dbReference type="AlphaFoldDB" id="A0AA41VXT7"/>
<dbReference type="PANTHER" id="PTHR21596:SF65">
    <property type="entry name" value="PROTEIN INVOLVED IN DE NOVO 2-RELATED"/>
    <property type="match status" value="1"/>
</dbReference>
<dbReference type="Pfam" id="PF03469">
    <property type="entry name" value="XH"/>
    <property type="match status" value="1"/>
</dbReference>
<keyword evidence="3" id="KW-1185">Reference proteome</keyword>